<evidence type="ECO:0000313" key="3">
    <source>
        <dbReference type="Proteomes" id="UP000266118"/>
    </source>
</evidence>
<evidence type="ECO:0000259" key="1">
    <source>
        <dbReference type="Pfam" id="PF00535"/>
    </source>
</evidence>
<dbReference type="PANTHER" id="PTHR22916">
    <property type="entry name" value="GLYCOSYLTRANSFERASE"/>
    <property type="match status" value="1"/>
</dbReference>
<dbReference type="Proteomes" id="UP000266118">
    <property type="component" value="Chromosome"/>
</dbReference>
<dbReference type="AlphaFoldDB" id="A0A386HQY5"/>
<organism evidence="2 3">
    <name type="scientific">Arachidicoccus soli</name>
    <dbReference type="NCBI Taxonomy" id="2341117"/>
    <lineage>
        <taxon>Bacteria</taxon>
        <taxon>Pseudomonadati</taxon>
        <taxon>Bacteroidota</taxon>
        <taxon>Chitinophagia</taxon>
        <taxon>Chitinophagales</taxon>
        <taxon>Chitinophagaceae</taxon>
        <taxon>Arachidicoccus</taxon>
    </lineage>
</organism>
<keyword evidence="3" id="KW-1185">Reference proteome</keyword>
<dbReference type="InterPro" id="IPR001173">
    <property type="entry name" value="Glyco_trans_2-like"/>
</dbReference>
<keyword evidence="2" id="KW-0808">Transferase</keyword>
<accession>A0A386HQY5</accession>
<dbReference type="CDD" id="cd00761">
    <property type="entry name" value="Glyco_tranf_GTA_type"/>
    <property type="match status" value="1"/>
</dbReference>
<dbReference type="GO" id="GO:0016758">
    <property type="term" value="F:hexosyltransferase activity"/>
    <property type="evidence" value="ECO:0007669"/>
    <property type="project" value="UniProtKB-ARBA"/>
</dbReference>
<protein>
    <submittedName>
        <fullName evidence="2">Glycosyltransferase</fullName>
    </submittedName>
</protein>
<dbReference type="SUPFAM" id="SSF53448">
    <property type="entry name" value="Nucleotide-diphospho-sugar transferases"/>
    <property type="match status" value="1"/>
</dbReference>
<dbReference type="Pfam" id="PF00535">
    <property type="entry name" value="Glycos_transf_2"/>
    <property type="match status" value="1"/>
</dbReference>
<dbReference type="EMBL" id="CP032489">
    <property type="protein sequence ID" value="AYD47986.1"/>
    <property type="molecule type" value="Genomic_DNA"/>
</dbReference>
<evidence type="ECO:0000313" key="2">
    <source>
        <dbReference type="EMBL" id="AYD47986.1"/>
    </source>
</evidence>
<proteinExistence type="predicted"/>
<dbReference type="PANTHER" id="PTHR22916:SF3">
    <property type="entry name" value="UDP-GLCNAC:BETAGAL BETA-1,3-N-ACETYLGLUCOSAMINYLTRANSFERASE-LIKE PROTEIN 1"/>
    <property type="match status" value="1"/>
</dbReference>
<gene>
    <name evidence="2" type="ORF">D6B99_10520</name>
</gene>
<dbReference type="OrthoDB" id="396512at2"/>
<sequence>MLLSIVVPTKNRSRTLHLLIEALIAFNDKDMELVIHDNSDNNAETVQFLLDPKYASCKNLKYIYCPGELSVIKNSDLAVANATGEYICFIGDDDGVLPIITNTVRWMKEQNISVLKTRKAAYSWPGMQKNILNKNASGILSYSSFNYGTKSIDSEVALKYSLNKGGTSMLKLPCLYHGIVHHTILDRIYQNCGSFFPASSPDMANAIALIKFVSSFTYLDIPIIISGKSVSSTGGLGVLHKHIAKIEDVKHLPKNVLNSWPNFIPRYWTGQTIWAESLLNSLKNCGDSESQYKFNYSYLYAYIMVYDFKFRKIIFSDAKIKIYSLAFYINILRLFLKRVYEFLYNRTLKYSTRNNIKTIGAAIDYIQREIELNKLPF</sequence>
<dbReference type="KEGG" id="ark:D6B99_10520"/>
<reference evidence="2 3" key="1">
    <citation type="submission" date="2018-09" db="EMBL/GenBank/DDBJ databases">
        <title>Arachidicoccus sp. nov., a bacterium isolated from soil.</title>
        <authorList>
            <person name="Weon H.-Y."/>
            <person name="Kwon S.-W."/>
            <person name="Lee S.A."/>
        </authorList>
    </citation>
    <scope>NUCLEOTIDE SEQUENCE [LARGE SCALE GENOMIC DNA]</scope>
    <source>
        <strain evidence="2 3">KIS59-12</strain>
    </source>
</reference>
<dbReference type="InterPro" id="IPR029044">
    <property type="entry name" value="Nucleotide-diphossugar_trans"/>
</dbReference>
<dbReference type="RefSeq" id="WP_119987976.1">
    <property type="nucleotide sequence ID" value="NZ_CP032489.1"/>
</dbReference>
<dbReference type="Gene3D" id="3.90.550.10">
    <property type="entry name" value="Spore Coat Polysaccharide Biosynthesis Protein SpsA, Chain A"/>
    <property type="match status" value="1"/>
</dbReference>
<name>A0A386HQY5_9BACT</name>
<feature type="domain" description="Glycosyltransferase 2-like" evidence="1">
    <location>
        <begin position="4"/>
        <end position="119"/>
    </location>
</feature>